<dbReference type="Proteomes" id="UP000007800">
    <property type="component" value="Unassembled WGS sequence"/>
</dbReference>
<dbReference type="OMA" id="NRLCTEN"/>
<organism evidence="2">
    <name type="scientific">Perkinsus marinus (strain ATCC 50983 / TXsc)</name>
    <dbReference type="NCBI Taxonomy" id="423536"/>
    <lineage>
        <taxon>Eukaryota</taxon>
        <taxon>Sar</taxon>
        <taxon>Alveolata</taxon>
        <taxon>Perkinsozoa</taxon>
        <taxon>Perkinsea</taxon>
        <taxon>Perkinsida</taxon>
        <taxon>Perkinsidae</taxon>
        <taxon>Perkinsus</taxon>
    </lineage>
</organism>
<keyword evidence="2" id="KW-1185">Reference proteome</keyword>
<evidence type="ECO:0000313" key="2">
    <source>
        <dbReference type="Proteomes" id="UP000007800"/>
    </source>
</evidence>
<proteinExistence type="predicted"/>
<dbReference type="InParanoid" id="C5L6M4"/>
<reference evidence="1 2" key="1">
    <citation type="submission" date="2008-07" db="EMBL/GenBank/DDBJ databases">
        <authorList>
            <person name="El-Sayed N."/>
            <person name="Caler E."/>
            <person name="Inman J."/>
            <person name="Amedeo P."/>
            <person name="Hass B."/>
            <person name="Wortman J."/>
        </authorList>
    </citation>
    <scope>NUCLEOTIDE SEQUENCE [LARGE SCALE GENOMIC DNA]</scope>
    <source>
        <strain evidence="2">ATCC 50983 / TXsc</strain>
    </source>
</reference>
<evidence type="ECO:0000313" key="1">
    <source>
        <dbReference type="EMBL" id="EER07685.1"/>
    </source>
</evidence>
<dbReference type="AlphaFoldDB" id="C5L6M4"/>
<gene>
    <name evidence="1" type="ORF">Pmar_PMAR024093</name>
</gene>
<dbReference type="EMBL" id="GG679769">
    <property type="protein sequence ID" value="EER07685.1"/>
    <property type="molecule type" value="Genomic_DNA"/>
</dbReference>
<name>C5L6M4_PERM5</name>
<protein>
    <submittedName>
        <fullName evidence="1">Uncharacterized protein</fullName>
    </submittedName>
</protein>
<sequence length="316" mass="35691">MPHSSSVVRFRAASILVLQAGIMGQRQQQPVLLGKSPMGTRYYFELVPKEMSLAVSNMDDREVDGFHCYYTKSYVKASKKSKKYDARLYTVDDTIGYKDFKASGKIADETCFETFTPLSGVDKGLQPLFPAHPIVITANRLCTENELLLSEAEEEPAPNGVYYGFIGDELEATIKFDEESQIQHVEVDARQGWRHNVLTFKMIGKAINCVFTKEGSSEEVGLIVEPVDPNTFNGTRESFALARLNTIVGQTFDRSDLRDLLGLTKKFKAVASRVRKGIRGIRELRLMPSRRSRDELRIRLLTEADTEADDYSDRHD</sequence>
<accession>C5L6M4</accession>
<dbReference type="RefSeq" id="XP_002775869.1">
    <property type="nucleotide sequence ID" value="XM_002775823.1"/>
</dbReference>
<dbReference type="GeneID" id="9042400"/>